<accession>A0A7I4XY43</accession>
<reference evidence="2" key="1">
    <citation type="submission" date="2020-12" db="UniProtKB">
        <authorList>
            <consortium name="WormBaseParasite"/>
        </authorList>
    </citation>
    <scope>IDENTIFICATION</scope>
    <source>
        <strain evidence="2">MHco3</strain>
    </source>
</reference>
<dbReference type="AlphaFoldDB" id="A0A7I4XY43"/>
<dbReference type="OrthoDB" id="10380594at2759"/>
<proteinExistence type="predicted"/>
<sequence>MTRAFKELETCGLTTKEDKEKIHIELRGDDSIVITSGAVDAALLFTAFCASGRPMEEIKQEIWSSECEYLRNKVTQYGCQGYINRNVGTLISAPFENTNKHDVIGRLEALCQQVATIHRRGANTRSCEMLLDLMTEYWGCYKFHSYFGDNITRMRSLPNDMLRGCRTDGGLDCNLLPKRQKTLRYLIGPAPRFSIIATRVTEDTPARGSADLASQLMAGVSSVLDCSGLRSVLASEIHEQATVGCALPSELAAAHREYEIRFTEWANYVKACEEHPNSELWFIRGDNRWCQNRARSVYVFWLVPETAWLAYYRERNWPDAEEDWIELQECVRVTFQKDKWLTRLIQGGGVGENTFGVVNPSFFSLKIRTIDGWRFYVLYQNEAFGPICISNQMNVLDTVAGALHRIPCKRTGGAGVVEWSDYICDQVIM</sequence>
<name>A0A7I4XY43_HAECO</name>
<evidence type="ECO:0000313" key="1">
    <source>
        <dbReference type="Proteomes" id="UP000025227"/>
    </source>
</evidence>
<protein>
    <submittedName>
        <fullName evidence="2">Reverse transcriptase</fullName>
    </submittedName>
</protein>
<organism evidence="1 2">
    <name type="scientific">Haemonchus contortus</name>
    <name type="common">Barber pole worm</name>
    <dbReference type="NCBI Taxonomy" id="6289"/>
    <lineage>
        <taxon>Eukaryota</taxon>
        <taxon>Metazoa</taxon>
        <taxon>Ecdysozoa</taxon>
        <taxon>Nematoda</taxon>
        <taxon>Chromadorea</taxon>
        <taxon>Rhabditida</taxon>
        <taxon>Rhabditina</taxon>
        <taxon>Rhabditomorpha</taxon>
        <taxon>Strongyloidea</taxon>
        <taxon>Trichostrongylidae</taxon>
        <taxon>Haemonchus</taxon>
    </lineage>
</organism>
<evidence type="ECO:0000313" key="2">
    <source>
        <dbReference type="WBParaSite" id="HCON_00018950-00001"/>
    </source>
</evidence>
<dbReference type="WBParaSite" id="HCON_00018950-00001">
    <property type="protein sequence ID" value="HCON_00018950-00001"/>
    <property type="gene ID" value="HCON_00018950"/>
</dbReference>
<keyword evidence="1" id="KW-1185">Reference proteome</keyword>
<dbReference type="OMA" id="TDGGLDC"/>
<dbReference type="Proteomes" id="UP000025227">
    <property type="component" value="Unplaced"/>
</dbReference>